<evidence type="ECO:0000256" key="3">
    <source>
        <dbReference type="RuleBase" id="RU000363"/>
    </source>
</evidence>
<dbReference type="SUPFAM" id="SSF51735">
    <property type="entry name" value="NAD(P)-binding Rossmann-fold domains"/>
    <property type="match status" value="1"/>
</dbReference>
<evidence type="ECO:0000256" key="2">
    <source>
        <dbReference type="ARBA" id="ARBA00023002"/>
    </source>
</evidence>
<keyword evidence="2" id="KW-0560">Oxidoreductase</keyword>
<dbReference type="PRINTS" id="PR00080">
    <property type="entry name" value="SDRFAMILY"/>
</dbReference>
<proteinExistence type="inferred from homology"/>
<dbReference type="Proteomes" id="UP000695000">
    <property type="component" value="Unplaced"/>
</dbReference>
<dbReference type="PRINTS" id="PR01167">
    <property type="entry name" value="INSADHFAMILY"/>
</dbReference>
<protein>
    <submittedName>
        <fullName evidence="5">15-hydroxyprostaglandin dehydrogenase [NAD(+)]-like</fullName>
    </submittedName>
</protein>
<accession>A0ABM1MKH3</accession>
<dbReference type="RefSeq" id="XP_017775073.1">
    <property type="nucleotide sequence ID" value="XM_017919584.1"/>
</dbReference>
<dbReference type="PROSITE" id="PS00061">
    <property type="entry name" value="ADH_SHORT"/>
    <property type="match status" value="1"/>
</dbReference>
<dbReference type="GeneID" id="108561584"/>
<keyword evidence="4" id="KW-1185">Reference proteome</keyword>
<dbReference type="InterPro" id="IPR036291">
    <property type="entry name" value="NAD(P)-bd_dom_sf"/>
</dbReference>
<gene>
    <name evidence="5" type="primary">LOC108561584</name>
</gene>
<dbReference type="Gene3D" id="3.40.50.720">
    <property type="entry name" value="NAD(P)-binding Rossmann-like Domain"/>
    <property type="match status" value="1"/>
</dbReference>
<evidence type="ECO:0000256" key="1">
    <source>
        <dbReference type="ARBA" id="ARBA00006484"/>
    </source>
</evidence>
<dbReference type="InterPro" id="IPR020904">
    <property type="entry name" value="Sc_DH/Rdtase_CS"/>
</dbReference>
<organism evidence="4 5">
    <name type="scientific">Nicrophorus vespilloides</name>
    <name type="common">Boreal carrion beetle</name>
    <dbReference type="NCBI Taxonomy" id="110193"/>
    <lineage>
        <taxon>Eukaryota</taxon>
        <taxon>Metazoa</taxon>
        <taxon>Ecdysozoa</taxon>
        <taxon>Arthropoda</taxon>
        <taxon>Hexapoda</taxon>
        <taxon>Insecta</taxon>
        <taxon>Pterygota</taxon>
        <taxon>Neoptera</taxon>
        <taxon>Endopterygota</taxon>
        <taxon>Coleoptera</taxon>
        <taxon>Polyphaga</taxon>
        <taxon>Staphyliniformia</taxon>
        <taxon>Silphidae</taxon>
        <taxon>Nicrophorinae</taxon>
        <taxon>Nicrophorus</taxon>
    </lineage>
</organism>
<name>A0ABM1MKH3_NICVS</name>
<evidence type="ECO:0000313" key="5">
    <source>
        <dbReference type="RefSeq" id="XP_017775073.1"/>
    </source>
</evidence>
<evidence type="ECO:0000313" key="4">
    <source>
        <dbReference type="Proteomes" id="UP000695000"/>
    </source>
</evidence>
<dbReference type="PANTHER" id="PTHR44229:SF8">
    <property type="entry name" value="ALCOHOL DEHYDROGENASE-RELATED"/>
    <property type="match status" value="1"/>
</dbReference>
<dbReference type="Pfam" id="PF00106">
    <property type="entry name" value="adh_short"/>
    <property type="match status" value="1"/>
</dbReference>
<reference evidence="5" key="1">
    <citation type="submission" date="2025-08" db="UniProtKB">
        <authorList>
            <consortium name="RefSeq"/>
        </authorList>
    </citation>
    <scope>IDENTIFICATION</scope>
    <source>
        <tissue evidence="5">Whole Larva</tissue>
    </source>
</reference>
<dbReference type="InterPro" id="IPR002347">
    <property type="entry name" value="SDR_fam"/>
</dbReference>
<dbReference type="PANTHER" id="PTHR44229">
    <property type="entry name" value="15-HYDROXYPROSTAGLANDIN DEHYDROGENASE [NAD(+)]"/>
    <property type="match status" value="1"/>
</dbReference>
<comment type="similarity">
    <text evidence="1 3">Belongs to the short-chain dehydrogenases/reductases (SDR) family.</text>
</comment>
<sequence>MFDIEGKVAFITGGLGGIGRAYVKELLKCKAKAVVITDIDDSLAEKFQEEVASEFGPNKTMFIKADARSTKELDDAMQKTVDVYKNLDIVIGNAGVLDEIDFVNTIDVNLIGALKLLYLAVDKYLPKYKSGEDAVLFNSASVSGINPVNVLPAYSASKHGLVAITRSLGRPEHYATHKVRIVTVCGTVTDTPMSHHFRAPKNYMDLYNPFHQQVLASMQTCESAAKAMILSITQGENGSVWFSEKDKPATVVKFPVLGEIL</sequence>